<keyword evidence="3 7" id="KW-0489">Methyltransferase</keyword>
<dbReference type="EMBL" id="CAADFJ010000010">
    <property type="protein sequence ID" value="VFJ97006.1"/>
    <property type="molecule type" value="Genomic_DNA"/>
</dbReference>
<dbReference type="PROSITE" id="PS00092">
    <property type="entry name" value="N6_MTASE"/>
    <property type="match status" value="1"/>
</dbReference>
<gene>
    <name evidence="9" type="ORF">BECKH772A_GA0070896_100115</name>
    <name evidence="10" type="ORF">BECKH772B_GA0070898_100097</name>
    <name evidence="11" type="ORF">BECKH772C_GA0070978_100105</name>
</gene>
<dbReference type="EC" id="2.1.1.72" evidence="2 7"/>
<evidence type="ECO:0000313" key="10">
    <source>
        <dbReference type="EMBL" id="VFJ90336.1"/>
    </source>
</evidence>
<keyword evidence="5 7" id="KW-0949">S-adenosyl-L-methionine</keyword>
<evidence type="ECO:0000256" key="4">
    <source>
        <dbReference type="ARBA" id="ARBA00022679"/>
    </source>
</evidence>
<dbReference type="AlphaFoldDB" id="A0A450U9Q8"/>
<organism evidence="9">
    <name type="scientific">Candidatus Kentrum eta</name>
    <dbReference type="NCBI Taxonomy" id="2126337"/>
    <lineage>
        <taxon>Bacteria</taxon>
        <taxon>Pseudomonadati</taxon>
        <taxon>Pseudomonadota</taxon>
        <taxon>Gammaproteobacteria</taxon>
        <taxon>Candidatus Kentrum</taxon>
    </lineage>
</organism>
<evidence type="ECO:0000256" key="8">
    <source>
        <dbReference type="SAM" id="MobiDB-lite"/>
    </source>
</evidence>
<dbReference type="EMBL" id="CAADFG010000011">
    <property type="protein sequence ID" value="VFJ88776.1"/>
    <property type="molecule type" value="Genomic_DNA"/>
</dbReference>
<evidence type="ECO:0000256" key="5">
    <source>
        <dbReference type="ARBA" id="ARBA00022691"/>
    </source>
</evidence>
<dbReference type="GO" id="GO:0032259">
    <property type="term" value="P:methylation"/>
    <property type="evidence" value="ECO:0007669"/>
    <property type="project" value="UniProtKB-KW"/>
</dbReference>
<comment type="catalytic activity">
    <reaction evidence="6 7">
        <text>a 2'-deoxyadenosine in DNA + S-adenosyl-L-methionine = an N(6)-methyl-2'-deoxyadenosine in DNA + S-adenosyl-L-homocysteine + H(+)</text>
        <dbReference type="Rhea" id="RHEA:15197"/>
        <dbReference type="Rhea" id="RHEA-COMP:12418"/>
        <dbReference type="Rhea" id="RHEA-COMP:12419"/>
        <dbReference type="ChEBI" id="CHEBI:15378"/>
        <dbReference type="ChEBI" id="CHEBI:57856"/>
        <dbReference type="ChEBI" id="CHEBI:59789"/>
        <dbReference type="ChEBI" id="CHEBI:90615"/>
        <dbReference type="ChEBI" id="CHEBI:90616"/>
        <dbReference type="EC" id="2.1.1.72"/>
    </reaction>
</comment>
<evidence type="ECO:0000256" key="2">
    <source>
        <dbReference type="ARBA" id="ARBA00011900"/>
    </source>
</evidence>
<dbReference type="PANTHER" id="PTHR30481">
    <property type="entry name" value="DNA ADENINE METHYLASE"/>
    <property type="match status" value="1"/>
</dbReference>
<evidence type="ECO:0000256" key="6">
    <source>
        <dbReference type="ARBA" id="ARBA00047942"/>
    </source>
</evidence>
<dbReference type="EMBL" id="CAADFI010000009">
    <property type="protein sequence ID" value="VFJ90336.1"/>
    <property type="molecule type" value="Genomic_DNA"/>
</dbReference>
<feature type="compositionally biased region" description="Basic and acidic residues" evidence="8">
    <location>
        <begin position="1"/>
        <end position="11"/>
    </location>
</feature>
<comment type="similarity">
    <text evidence="1 7">Belongs to the N(4)/N(6)-methyltransferase family.</text>
</comment>
<feature type="region of interest" description="Disordered" evidence="8">
    <location>
        <begin position="1"/>
        <end position="27"/>
    </location>
</feature>
<dbReference type="PRINTS" id="PR00505">
    <property type="entry name" value="D12N6MTFRASE"/>
</dbReference>
<dbReference type="InterPro" id="IPR002052">
    <property type="entry name" value="DNA_methylase_N6_adenine_CS"/>
</dbReference>
<dbReference type="GO" id="GO:0006298">
    <property type="term" value="P:mismatch repair"/>
    <property type="evidence" value="ECO:0007669"/>
    <property type="project" value="TreeGrafter"/>
</dbReference>
<reference evidence="9" key="1">
    <citation type="submission" date="2019-02" db="EMBL/GenBank/DDBJ databases">
        <authorList>
            <person name="Gruber-Vodicka R. H."/>
            <person name="Seah K. B. B."/>
        </authorList>
    </citation>
    <scope>NUCLEOTIDE SEQUENCE</scope>
    <source>
        <strain evidence="11">BECK_SA2B12</strain>
        <strain evidence="9">BECK_SA2B15</strain>
        <strain evidence="10">BECK_SA2B20</strain>
    </source>
</reference>
<dbReference type="InterPro" id="IPR023095">
    <property type="entry name" value="Ade_MeTrfase_dom_2"/>
</dbReference>
<keyword evidence="4 7" id="KW-0808">Transferase</keyword>
<sequence length="351" mass="39264">MATNRRGEQKPIRRSKHKRSAYSGHGPLLQGTRYPVGAGHARDCASPWLVMYIVPIPMTDHRAKRIDATGDSTPSSRPRKRAAPFVKWAGGKRPLIPYIMASLPPSFGAYYEPFLGGGAVFLALADRIGEAVLSDANAELIRAYQVIQADPEALIALLERHKEAHGEADYYYKVRDRYNAGRDDPEDRPASVARFIYLNKTCYNGLYRVNSRGGFNVPKGRYANPAIYSRENLLAVSEALKNATLHTRDFEAIDPKPGDFIYCDPPYDNTFDSYAAGGFGEAGQKRLKACMDRWREKGCHVLLSNSDTPLIRRLYKEYRIEEVAAPRPINSKADGRGMTAELLVMGYDTRI</sequence>
<dbReference type="GO" id="GO:0009007">
    <property type="term" value="F:site-specific DNA-methyltransferase (adenine-specific) activity"/>
    <property type="evidence" value="ECO:0007669"/>
    <property type="project" value="UniProtKB-UniRule"/>
</dbReference>
<dbReference type="Gene3D" id="1.10.1020.10">
    <property type="entry name" value="Adenine-specific Methyltransferase, Domain 2"/>
    <property type="match status" value="1"/>
</dbReference>
<dbReference type="Gene3D" id="3.40.50.150">
    <property type="entry name" value="Vaccinia Virus protein VP39"/>
    <property type="match status" value="1"/>
</dbReference>
<dbReference type="NCBIfam" id="TIGR00571">
    <property type="entry name" value="dam"/>
    <property type="match status" value="1"/>
</dbReference>
<evidence type="ECO:0000256" key="3">
    <source>
        <dbReference type="ARBA" id="ARBA00022603"/>
    </source>
</evidence>
<evidence type="ECO:0000313" key="9">
    <source>
        <dbReference type="EMBL" id="VFJ88776.1"/>
    </source>
</evidence>
<dbReference type="InterPro" id="IPR029063">
    <property type="entry name" value="SAM-dependent_MTases_sf"/>
</dbReference>
<dbReference type="Pfam" id="PF02086">
    <property type="entry name" value="MethyltransfD12"/>
    <property type="match status" value="1"/>
</dbReference>
<dbReference type="GO" id="GO:0043565">
    <property type="term" value="F:sequence-specific DNA binding"/>
    <property type="evidence" value="ECO:0007669"/>
    <property type="project" value="TreeGrafter"/>
</dbReference>
<dbReference type="GO" id="GO:1904047">
    <property type="term" value="F:S-adenosyl-L-methionine binding"/>
    <property type="evidence" value="ECO:0007669"/>
    <property type="project" value="TreeGrafter"/>
</dbReference>
<accession>A0A450U9Q8</accession>
<evidence type="ECO:0000256" key="1">
    <source>
        <dbReference type="ARBA" id="ARBA00006594"/>
    </source>
</evidence>
<dbReference type="PANTHER" id="PTHR30481:SF3">
    <property type="entry name" value="DNA ADENINE METHYLASE"/>
    <property type="match status" value="1"/>
</dbReference>
<evidence type="ECO:0000256" key="7">
    <source>
        <dbReference type="RuleBase" id="RU361257"/>
    </source>
</evidence>
<name>A0A450U9Q8_9GAMM</name>
<dbReference type="InterPro" id="IPR012327">
    <property type="entry name" value="MeTrfase_D12"/>
</dbReference>
<protein>
    <recommendedName>
        <fullName evidence="2 7">Site-specific DNA-methyltransferase (adenine-specific)</fullName>
        <ecNumber evidence="2 7">2.1.1.72</ecNumber>
    </recommendedName>
</protein>
<proteinExistence type="inferred from homology"/>
<dbReference type="GO" id="GO:0009307">
    <property type="term" value="P:DNA restriction-modification system"/>
    <property type="evidence" value="ECO:0007669"/>
    <property type="project" value="InterPro"/>
</dbReference>
<dbReference type="SUPFAM" id="SSF53335">
    <property type="entry name" value="S-adenosyl-L-methionine-dependent methyltransferases"/>
    <property type="match status" value="1"/>
</dbReference>
<evidence type="ECO:0000313" key="11">
    <source>
        <dbReference type="EMBL" id="VFJ97006.1"/>
    </source>
</evidence>